<keyword evidence="7" id="KW-1185">Reference proteome</keyword>
<evidence type="ECO:0000256" key="3">
    <source>
        <dbReference type="ARBA" id="ARBA00022679"/>
    </source>
</evidence>
<keyword evidence="3 6" id="KW-0808">Transferase</keyword>
<evidence type="ECO:0000259" key="4">
    <source>
        <dbReference type="Pfam" id="PF00534"/>
    </source>
</evidence>
<dbReference type="Proteomes" id="UP000281343">
    <property type="component" value="Unassembled WGS sequence"/>
</dbReference>
<dbReference type="Gene3D" id="3.90.550.10">
    <property type="entry name" value="Spore Coat Polysaccharide Biosynthesis Protein SpsA, Chain A"/>
    <property type="match status" value="1"/>
</dbReference>
<protein>
    <submittedName>
        <fullName evidence="6">Glycosyltransferase</fullName>
    </submittedName>
</protein>
<proteinExistence type="inferred from homology"/>
<dbReference type="SUPFAM" id="SSF53756">
    <property type="entry name" value="UDP-Glycosyltransferase/glycogen phosphorylase"/>
    <property type="match status" value="1"/>
</dbReference>
<comment type="similarity">
    <text evidence="1">Belongs to the glycosyltransferase 2 family.</text>
</comment>
<dbReference type="EMBL" id="RCNT01000001">
    <property type="protein sequence ID" value="RMA43528.1"/>
    <property type="molecule type" value="Genomic_DNA"/>
</dbReference>
<dbReference type="PANTHER" id="PTHR43179:SF12">
    <property type="entry name" value="GALACTOFURANOSYLTRANSFERASE GLFT2"/>
    <property type="match status" value="1"/>
</dbReference>
<dbReference type="InterPro" id="IPR001173">
    <property type="entry name" value="Glyco_trans_2-like"/>
</dbReference>
<comment type="caution">
    <text evidence="6">The sequence shown here is derived from an EMBL/GenBank/DDBJ whole genome shotgun (WGS) entry which is preliminary data.</text>
</comment>
<evidence type="ECO:0000313" key="7">
    <source>
        <dbReference type="Proteomes" id="UP000281343"/>
    </source>
</evidence>
<dbReference type="CDD" id="cd00761">
    <property type="entry name" value="Glyco_tranf_GTA_type"/>
    <property type="match status" value="1"/>
</dbReference>
<keyword evidence="2" id="KW-0328">Glycosyltransferase</keyword>
<evidence type="ECO:0000256" key="2">
    <source>
        <dbReference type="ARBA" id="ARBA00022676"/>
    </source>
</evidence>
<dbReference type="Pfam" id="PF00534">
    <property type="entry name" value="Glycos_transf_1"/>
    <property type="match status" value="1"/>
</dbReference>
<dbReference type="GO" id="GO:0016757">
    <property type="term" value="F:glycosyltransferase activity"/>
    <property type="evidence" value="ECO:0007669"/>
    <property type="project" value="UniProtKB-KW"/>
</dbReference>
<dbReference type="Pfam" id="PF00535">
    <property type="entry name" value="Glycos_transf_2"/>
    <property type="match status" value="1"/>
</dbReference>
<name>A0A3L9Y8C1_9RHOB</name>
<evidence type="ECO:0000256" key="1">
    <source>
        <dbReference type="ARBA" id="ARBA00006739"/>
    </source>
</evidence>
<dbReference type="PANTHER" id="PTHR43179">
    <property type="entry name" value="RHAMNOSYLTRANSFERASE WBBL"/>
    <property type="match status" value="1"/>
</dbReference>
<sequence length="800" mass="87366">MPPRPCNPGGTTPHAVTEPRWHASAVRCHRIAAIVDRCRTGQYIWHRIARLRAAYQGCHVLSRLRGLYARYAAHHRDIAAIRSGETGTVWNPAPAVAPPPPSERRLFLRFLRDAMGATLPTLRWYLTGAPEWKAEVKARLGLTPVDLAHPLDISVFHKPPPDAARAATPVTILLPVFNAFEILQECLDRVERHTDLPWHLIAVEDGSTDARVRPFLRDWATAWAPQVTLLENSENLGFVGSVNRALEEIRGGDHPVILLNSDSLLPVSWASRIVAPLLDAPDIASVTPMSNDAEILSVPLMCQRRDLRPGEADRIDAVAQGLSPLATVDIPTGVGFCMALNHRFLRDQPQLDTGFGRGYGEEVDWCRKAMEMGGRHVGLPGLFVEHRGGASFGTGEKAAQLAKNAAVLSCRYPQFDAEVQAFLRHDPLLSGRLALAIGWAAARAEVAVPIYLAHSLGGGAEAHLRGELADVLSRGCAAIVLRFGGPARMQVELHTDRGRIMGTTSDLALVHRLLEPVRRRRIIYSCAVGDTDPMALPDLIQDLAVNDADIEIRFHDFFPVSPSYCLLDQDGHYRGPVTASRRDAAHSTTRADGKLVSLADWQRAWYRTLSAAGKLVVYSNDSRAQVAAAYPDLSDKISVAPHPAPTATGRVPVPRDARKIVIGILGNIAPQKGAALICDLARELERHPRISMVLIGTLDPSFGLPRSVPLHGPYRREDIAEHARHYGVTCWLIPSVWPETFSFTTHEALATGLPVLAFDIGAQGEAVAQAENGHPIGFAIEDNLTQVIIENVKNLPSVDP</sequence>
<feature type="domain" description="Glycosyltransferase 2-like" evidence="5">
    <location>
        <begin position="171"/>
        <end position="294"/>
    </location>
</feature>
<accession>A0A3L9Y8C1</accession>
<evidence type="ECO:0000259" key="5">
    <source>
        <dbReference type="Pfam" id="PF00535"/>
    </source>
</evidence>
<dbReference type="InterPro" id="IPR029044">
    <property type="entry name" value="Nucleotide-diphossugar_trans"/>
</dbReference>
<dbReference type="InterPro" id="IPR001296">
    <property type="entry name" value="Glyco_trans_1"/>
</dbReference>
<evidence type="ECO:0000313" key="6">
    <source>
        <dbReference type="EMBL" id="RMA43528.1"/>
    </source>
</evidence>
<dbReference type="Gene3D" id="3.40.50.2000">
    <property type="entry name" value="Glycogen Phosphorylase B"/>
    <property type="match status" value="1"/>
</dbReference>
<dbReference type="SUPFAM" id="SSF53448">
    <property type="entry name" value="Nucleotide-diphospho-sugar transferases"/>
    <property type="match status" value="1"/>
</dbReference>
<reference evidence="6 7" key="1">
    <citation type="submission" date="2018-10" db="EMBL/GenBank/DDBJ databases">
        <authorList>
            <person name="Jung H.S."/>
            <person name="Jeon C.O."/>
        </authorList>
    </citation>
    <scope>NUCLEOTIDE SEQUENCE [LARGE SCALE GENOMIC DNA]</scope>
    <source>
        <strain evidence="6 7">MA-7-27</strain>
    </source>
</reference>
<dbReference type="AlphaFoldDB" id="A0A3L9Y8C1"/>
<gene>
    <name evidence="6" type="ORF">D9R08_00865</name>
</gene>
<organism evidence="6 7">
    <name type="scientific">Rhodophyticola porphyridii</name>
    <dbReference type="NCBI Taxonomy" id="1852017"/>
    <lineage>
        <taxon>Bacteria</taxon>
        <taxon>Pseudomonadati</taxon>
        <taxon>Pseudomonadota</taxon>
        <taxon>Alphaproteobacteria</taxon>
        <taxon>Rhodobacterales</taxon>
        <taxon>Roseobacteraceae</taxon>
        <taxon>Rhodophyticola</taxon>
    </lineage>
</organism>
<feature type="domain" description="Glycosyl transferase family 1" evidence="4">
    <location>
        <begin position="655"/>
        <end position="782"/>
    </location>
</feature>